<dbReference type="Gene3D" id="2.60.40.790">
    <property type="match status" value="1"/>
</dbReference>
<dbReference type="InterPro" id="IPR002068">
    <property type="entry name" value="A-crystallin/Hsp20_dom"/>
</dbReference>
<dbReference type="PANTHER" id="PTHR11527">
    <property type="entry name" value="HEAT-SHOCK PROTEIN 20 FAMILY MEMBER"/>
    <property type="match status" value="1"/>
</dbReference>
<reference evidence="4 5" key="1">
    <citation type="submission" date="2019-02" db="EMBL/GenBank/DDBJ databases">
        <authorList>
            <person name="Goldberg S.R."/>
            <person name="Haltli B.A."/>
            <person name="Correa H."/>
            <person name="Russell K.G."/>
        </authorList>
    </citation>
    <scope>NUCLEOTIDE SEQUENCE [LARGE SCALE GENOMIC DNA]</scope>
    <source>
        <strain evidence="4 5">JCM 16186</strain>
    </source>
</reference>
<dbReference type="InterPro" id="IPR008978">
    <property type="entry name" value="HSP20-like_chaperone"/>
</dbReference>
<comment type="caution">
    <text evidence="4">The sequence shown here is derived from an EMBL/GenBank/DDBJ whole genome shotgun (WGS) entry which is preliminary data.</text>
</comment>
<dbReference type="PROSITE" id="PS01031">
    <property type="entry name" value="SHSP"/>
    <property type="match status" value="1"/>
</dbReference>
<sequence length="152" mass="17400">MNLTVKKNGGFPSLLTDFFSPNSLLGRDFFDFDSEMWPTRLGVNVPTVNIKESKKDFMLELAAPGLERKDFNIEIDNNILSISAEKEEEVKKEEGDYSRKEYSFNSFCRTFTLPENIKEDNIKARYENGVLKLTIPKLKESAVKPAHKIDVS</sequence>
<evidence type="ECO:0000313" key="5">
    <source>
        <dbReference type="Proteomes" id="UP000798808"/>
    </source>
</evidence>
<gene>
    <name evidence="4" type="ORF">E1163_16840</name>
</gene>
<dbReference type="EMBL" id="SMLW01000590">
    <property type="protein sequence ID" value="MTI26626.1"/>
    <property type="molecule type" value="Genomic_DNA"/>
</dbReference>
<proteinExistence type="inferred from homology"/>
<comment type="similarity">
    <text evidence="1 2">Belongs to the small heat shock protein (HSP20) family.</text>
</comment>
<organism evidence="4 5">
    <name type="scientific">Fulvivirga kasyanovii</name>
    <dbReference type="NCBI Taxonomy" id="396812"/>
    <lineage>
        <taxon>Bacteria</taxon>
        <taxon>Pseudomonadati</taxon>
        <taxon>Bacteroidota</taxon>
        <taxon>Cytophagia</taxon>
        <taxon>Cytophagales</taxon>
        <taxon>Fulvivirgaceae</taxon>
        <taxon>Fulvivirga</taxon>
    </lineage>
</organism>
<dbReference type="RefSeq" id="WP_155173637.1">
    <property type="nucleotide sequence ID" value="NZ_BAAAFL010000053.1"/>
</dbReference>
<evidence type="ECO:0000256" key="2">
    <source>
        <dbReference type="RuleBase" id="RU003616"/>
    </source>
</evidence>
<protein>
    <submittedName>
        <fullName evidence="4">Hsp20/alpha crystallin family protein</fullName>
    </submittedName>
</protein>
<dbReference type="SUPFAM" id="SSF49764">
    <property type="entry name" value="HSP20-like chaperones"/>
    <property type="match status" value="1"/>
</dbReference>
<feature type="domain" description="SHSP" evidence="3">
    <location>
        <begin position="39"/>
        <end position="152"/>
    </location>
</feature>
<dbReference type="Pfam" id="PF00011">
    <property type="entry name" value="HSP20"/>
    <property type="match status" value="1"/>
</dbReference>
<evidence type="ECO:0000256" key="1">
    <source>
        <dbReference type="PROSITE-ProRule" id="PRU00285"/>
    </source>
</evidence>
<dbReference type="CDD" id="cd06464">
    <property type="entry name" value="ACD_sHsps-like"/>
    <property type="match status" value="1"/>
</dbReference>
<evidence type="ECO:0000313" key="4">
    <source>
        <dbReference type="EMBL" id="MTI26626.1"/>
    </source>
</evidence>
<accession>A0ABW9RRG4</accession>
<dbReference type="InterPro" id="IPR031107">
    <property type="entry name" value="Small_HSP"/>
</dbReference>
<name>A0ABW9RRG4_9BACT</name>
<keyword evidence="5" id="KW-1185">Reference proteome</keyword>
<evidence type="ECO:0000259" key="3">
    <source>
        <dbReference type="PROSITE" id="PS01031"/>
    </source>
</evidence>
<dbReference type="Proteomes" id="UP000798808">
    <property type="component" value="Unassembled WGS sequence"/>
</dbReference>